<evidence type="ECO:0000256" key="1">
    <source>
        <dbReference type="ARBA" id="ARBA00022723"/>
    </source>
</evidence>
<dbReference type="AlphaFoldDB" id="A0A1X0J379"/>
<dbReference type="InterPro" id="IPR011059">
    <property type="entry name" value="Metal-dep_hydrolase_composite"/>
</dbReference>
<dbReference type="GO" id="GO:0016810">
    <property type="term" value="F:hydrolase activity, acting on carbon-nitrogen (but not peptide) bonds"/>
    <property type="evidence" value="ECO:0007669"/>
    <property type="project" value="InterPro"/>
</dbReference>
<dbReference type="InterPro" id="IPR054418">
    <property type="entry name" value="MQNX/HUTI_composite_N"/>
</dbReference>
<evidence type="ECO:0000313" key="7">
    <source>
        <dbReference type="Proteomes" id="UP000192534"/>
    </source>
</evidence>
<reference evidence="6 7" key="1">
    <citation type="submission" date="2016-12" db="EMBL/GenBank/DDBJ databases">
        <title>The new phylogeny of genus Mycobacterium.</title>
        <authorList>
            <person name="Tortoli E."/>
            <person name="Trovato A."/>
            <person name="Cirillo D.M."/>
        </authorList>
    </citation>
    <scope>NUCLEOTIDE SEQUENCE [LARGE SCALE GENOMIC DNA]</scope>
    <source>
        <strain evidence="6 7">DSM 44223</strain>
    </source>
</reference>
<feature type="domain" description="Aminodeoxyfutalosine deaminase/Imidazolonepropionase-like composite" evidence="5">
    <location>
        <begin position="26"/>
        <end position="47"/>
    </location>
</feature>
<dbReference type="InterPro" id="IPR033932">
    <property type="entry name" value="YtcJ-like"/>
</dbReference>
<dbReference type="Gene3D" id="3.20.20.140">
    <property type="entry name" value="Metal-dependent hydrolases"/>
    <property type="match status" value="1"/>
</dbReference>
<comment type="caution">
    <text evidence="6">The sequence shown here is derived from an EMBL/GenBank/DDBJ whole genome shotgun (WGS) entry which is preliminary data.</text>
</comment>
<keyword evidence="1" id="KW-0479">Metal-binding</keyword>
<dbReference type="Gene3D" id="3.10.310.70">
    <property type="match status" value="1"/>
</dbReference>
<evidence type="ECO:0000259" key="4">
    <source>
        <dbReference type="Pfam" id="PF07969"/>
    </source>
</evidence>
<accession>A0A1X0J379</accession>
<sequence>MAEAADVIYVGGDIVTIDDRNPSATALAVQAGRIAAVGDRDEVTAAHRGPGTRVVDLDGATLLPGFLDPHSHYINSLTVANQVNVFAPPAGPGSNVEAILASLRSFRDSHRVPPGEMIVAYGYDDTLMPGGRTLHKEDLDIDFPANPVLVGHVSMHGAVLNSAAMRMFGITADTVTPAGGVIVRKDGSTEPDGLVMETAFLPIFAAMPKPTPSQEIAWSKAGQLLYAAAGITTAHEGATHASDVELIYRAAEGGATLIDVVAYPFILELDEVLQRHPAETFGSYHNRVKLGGVKVTLDGSPQGRTAYFTTPYLADGPDGQHDWCGELGFSQETVNGWFKKVYDLGLPLDIHANGDAAIDVALAAHEFAGAGDLGKDRLTVMVHSQFVRRDQLRRYVDYQITPSFFTPHTFYFGDAHVRLRGKTQADFLSPMRAAIDLGLHPTNHTDFVVTPLDQLFVVWTAVNRISRSGETIGADQRVTALEALKAITINAARQYREADTKGSLEVGKLADLVVLDDNPLTVDPMMIKDISVVETIKEGSTVYRA</sequence>
<dbReference type="PANTHER" id="PTHR22642">
    <property type="entry name" value="IMIDAZOLONEPROPIONASE"/>
    <property type="match status" value="1"/>
</dbReference>
<dbReference type="EMBL" id="MVIH01000002">
    <property type="protein sequence ID" value="ORB56179.1"/>
    <property type="molecule type" value="Genomic_DNA"/>
</dbReference>
<dbReference type="GO" id="GO:0046872">
    <property type="term" value="F:metal ion binding"/>
    <property type="evidence" value="ECO:0007669"/>
    <property type="project" value="UniProtKB-KW"/>
</dbReference>
<protein>
    <submittedName>
        <fullName evidence="6">Metal-dependent hydrolase</fullName>
    </submittedName>
</protein>
<dbReference type="InterPro" id="IPR032466">
    <property type="entry name" value="Metal_Hydrolase"/>
</dbReference>
<evidence type="ECO:0000313" key="6">
    <source>
        <dbReference type="EMBL" id="ORB56179.1"/>
    </source>
</evidence>
<dbReference type="InterPro" id="IPR013108">
    <property type="entry name" value="Amidohydro_3"/>
</dbReference>
<dbReference type="PANTHER" id="PTHR22642:SF2">
    <property type="entry name" value="PROTEIN LONG AFTER FAR-RED 3"/>
    <property type="match status" value="1"/>
</dbReference>
<dbReference type="Proteomes" id="UP000192534">
    <property type="component" value="Unassembled WGS sequence"/>
</dbReference>
<dbReference type="CDD" id="cd01300">
    <property type="entry name" value="YtcJ_like"/>
    <property type="match status" value="1"/>
</dbReference>
<name>A0A1X0J379_MYCRH</name>
<evidence type="ECO:0000256" key="2">
    <source>
        <dbReference type="ARBA" id="ARBA00022801"/>
    </source>
</evidence>
<evidence type="ECO:0000256" key="3">
    <source>
        <dbReference type="ARBA" id="ARBA00022833"/>
    </source>
</evidence>
<feature type="domain" description="Amidohydrolase 3" evidence="4">
    <location>
        <begin position="53"/>
        <end position="543"/>
    </location>
</feature>
<dbReference type="OrthoDB" id="3173428at2"/>
<dbReference type="Pfam" id="PF07969">
    <property type="entry name" value="Amidohydro_3"/>
    <property type="match status" value="1"/>
</dbReference>
<keyword evidence="2 6" id="KW-0378">Hydrolase</keyword>
<dbReference type="SUPFAM" id="SSF51556">
    <property type="entry name" value="Metallo-dependent hydrolases"/>
    <property type="match status" value="1"/>
</dbReference>
<keyword evidence="7" id="KW-1185">Reference proteome</keyword>
<organism evidence="6 7">
    <name type="scientific">Mycolicibacterium rhodesiae</name>
    <name type="common">Mycobacterium rhodesiae</name>
    <dbReference type="NCBI Taxonomy" id="36814"/>
    <lineage>
        <taxon>Bacteria</taxon>
        <taxon>Bacillati</taxon>
        <taxon>Actinomycetota</taxon>
        <taxon>Actinomycetes</taxon>
        <taxon>Mycobacteriales</taxon>
        <taxon>Mycobacteriaceae</taxon>
        <taxon>Mycolicibacterium</taxon>
    </lineage>
</organism>
<keyword evidence="3" id="KW-0862">Zinc</keyword>
<gene>
    <name evidence="6" type="ORF">BST42_04955</name>
</gene>
<dbReference type="SUPFAM" id="SSF51338">
    <property type="entry name" value="Composite domain of metallo-dependent hydrolases"/>
    <property type="match status" value="1"/>
</dbReference>
<dbReference type="Pfam" id="PF22039">
    <property type="entry name" value="HUTI_composite_bact"/>
    <property type="match status" value="1"/>
</dbReference>
<dbReference type="RefSeq" id="WP_083117873.1">
    <property type="nucleotide sequence ID" value="NZ_MVIH01000002.1"/>
</dbReference>
<evidence type="ECO:0000259" key="5">
    <source>
        <dbReference type="Pfam" id="PF22039"/>
    </source>
</evidence>
<dbReference type="Gene3D" id="2.30.40.10">
    <property type="entry name" value="Urease, subunit C, domain 1"/>
    <property type="match status" value="1"/>
</dbReference>
<proteinExistence type="predicted"/>